<dbReference type="AlphaFoldDB" id="A0A4R6Y117"/>
<keyword evidence="1" id="KW-0812">Transmembrane</keyword>
<evidence type="ECO:0000313" key="2">
    <source>
        <dbReference type="EMBL" id="TDR28846.1"/>
    </source>
</evidence>
<keyword evidence="1" id="KW-0472">Membrane</keyword>
<organism evidence="2 3">
    <name type="scientific">Hydromonas duriensis</name>
    <dbReference type="NCBI Taxonomy" id="1527608"/>
    <lineage>
        <taxon>Bacteria</taxon>
        <taxon>Pseudomonadati</taxon>
        <taxon>Pseudomonadota</taxon>
        <taxon>Betaproteobacteria</taxon>
        <taxon>Burkholderiales</taxon>
        <taxon>Burkholderiaceae</taxon>
        <taxon>Hydromonas</taxon>
    </lineage>
</organism>
<feature type="transmembrane region" description="Helical" evidence="1">
    <location>
        <begin position="12"/>
        <end position="31"/>
    </location>
</feature>
<dbReference type="EMBL" id="SNZE01000033">
    <property type="protein sequence ID" value="TDR28846.1"/>
    <property type="molecule type" value="Genomic_DNA"/>
</dbReference>
<evidence type="ECO:0000313" key="3">
    <source>
        <dbReference type="Proteomes" id="UP000294480"/>
    </source>
</evidence>
<sequence>MSFFMNENHFLANLSYVATIAAVVVAIWTYFHNHAKTLKNASSSVVLELRLMNQNIQALKASLILNNCELHFSNLIKAGCNEMDSWSKNKSILIAILNDGQKAKDLDLYYAICCEIDEHIKRCKDEFYSSVRDRYTHKAEIIVDSKNGNGEIKYELTECESHQAYTQDKYATLLCFTPEQVIRHLKEKILLLNDVSYIIDYLEAKYYNKRFFGVFKI</sequence>
<gene>
    <name evidence="2" type="ORF">DFR44_13317</name>
</gene>
<dbReference type="Proteomes" id="UP000294480">
    <property type="component" value="Unassembled WGS sequence"/>
</dbReference>
<keyword evidence="3" id="KW-1185">Reference proteome</keyword>
<proteinExistence type="predicted"/>
<reference evidence="2 3" key="1">
    <citation type="submission" date="2019-03" db="EMBL/GenBank/DDBJ databases">
        <title>Genomic Encyclopedia of Type Strains, Phase IV (KMG-IV): sequencing the most valuable type-strain genomes for metagenomic binning, comparative biology and taxonomic classification.</title>
        <authorList>
            <person name="Goeker M."/>
        </authorList>
    </citation>
    <scope>NUCLEOTIDE SEQUENCE [LARGE SCALE GENOMIC DNA]</scope>
    <source>
        <strain evidence="2 3">DSM 102852</strain>
    </source>
</reference>
<comment type="caution">
    <text evidence="2">The sequence shown here is derived from an EMBL/GenBank/DDBJ whole genome shotgun (WGS) entry which is preliminary data.</text>
</comment>
<protein>
    <submittedName>
        <fullName evidence="2">Uncharacterized protein</fullName>
    </submittedName>
</protein>
<keyword evidence="1" id="KW-1133">Transmembrane helix</keyword>
<name>A0A4R6Y117_9BURK</name>
<evidence type="ECO:0000256" key="1">
    <source>
        <dbReference type="SAM" id="Phobius"/>
    </source>
</evidence>
<accession>A0A4R6Y117</accession>